<reference evidence="12 13" key="1">
    <citation type="submission" date="2018-08" db="EMBL/GenBank/DDBJ databases">
        <title>Genome sequence of Halobacillus trueperi KCTC 3686.</title>
        <authorList>
            <person name="Cho K.H."/>
            <person name="Kwak M.-J."/>
            <person name="Kim B.-Y."/>
            <person name="Chun J."/>
        </authorList>
    </citation>
    <scope>NUCLEOTIDE SEQUENCE [LARGE SCALE GENOMIC DNA]</scope>
    <source>
        <strain evidence="12 13">KCTC 3686</strain>
    </source>
</reference>
<dbReference type="InterPro" id="IPR017932">
    <property type="entry name" value="GATase_2_dom"/>
</dbReference>
<dbReference type="PANTHER" id="PTHR43284:SF1">
    <property type="entry name" value="ASPARAGINE SYNTHETASE"/>
    <property type="match status" value="1"/>
</dbReference>
<keyword evidence="7 9" id="KW-0315">Glutamine amidotransferase</keyword>
<dbReference type="RefSeq" id="WP_115824329.1">
    <property type="nucleotide sequence ID" value="NZ_QUAE01000014.1"/>
</dbReference>
<dbReference type="PIRSF" id="PIRSF001589">
    <property type="entry name" value="Asn_synthetase_glu-h"/>
    <property type="match status" value="1"/>
</dbReference>
<dbReference type="GO" id="GO:0004066">
    <property type="term" value="F:asparagine synthase (glutamine-hydrolyzing) activity"/>
    <property type="evidence" value="ECO:0007669"/>
    <property type="project" value="UniProtKB-EC"/>
</dbReference>
<keyword evidence="6 9" id="KW-0061">Asparagine biosynthesis</keyword>
<gene>
    <name evidence="12" type="primary">asnB</name>
    <name evidence="12" type="ORF">DYE48_14970</name>
</gene>
<dbReference type="InterPro" id="IPR014729">
    <property type="entry name" value="Rossmann-like_a/b/a_fold"/>
</dbReference>
<keyword evidence="12" id="KW-0436">Ligase</keyword>
<dbReference type="GO" id="GO:0006529">
    <property type="term" value="P:asparagine biosynthetic process"/>
    <property type="evidence" value="ECO:0007669"/>
    <property type="project" value="UniProtKB-KW"/>
</dbReference>
<dbReference type="InterPro" id="IPR001962">
    <property type="entry name" value="Asn_synthase"/>
</dbReference>
<feature type="active site" description="For GATase activity" evidence="9">
    <location>
        <position position="2"/>
    </location>
</feature>
<evidence type="ECO:0000256" key="9">
    <source>
        <dbReference type="PIRSR" id="PIRSR001589-1"/>
    </source>
</evidence>
<comment type="catalytic activity">
    <reaction evidence="8">
        <text>L-aspartate + L-glutamine + ATP + H2O = L-asparagine + L-glutamate + AMP + diphosphate + H(+)</text>
        <dbReference type="Rhea" id="RHEA:12228"/>
        <dbReference type="ChEBI" id="CHEBI:15377"/>
        <dbReference type="ChEBI" id="CHEBI:15378"/>
        <dbReference type="ChEBI" id="CHEBI:29985"/>
        <dbReference type="ChEBI" id="CHEBI:29991"/>
        <dbReference type="ChEBI" id="CHEBI:30616"/>
        <dbReference type="ChEBI" id="CHEBI:33019"/>
        <dbReference type="ChEBI" id="CHEBI:58048"/>
        <dbReference type="ChEBI" id="CHEBI:58359"/>
        <dbReference type="ChEBI" id="CHEBI:456215"/>
        <dbReference type="EC" id="6.3.5.4"/>
    </reaction>
</comment>
<evidence type="ECO:0000256" key="10">
    <source>
        <dbReference type="PIRSR" id="PIRSR001589-2"/>
    </source>
</evidence>
<dbReference type="EC" id="6.3.5.4" evidence="3"/>
<dbReference type="InterPro" id="IPR029055">
    <property type="entry name" value="Ntn_hydrolases_N"/>
</dbReference>
<accession>A0A3E0J500</accession>
<keyword evidence="5 10" id="KW-0067">ATP-binding</keyword>
<dbReference type="Pfam" id="PF13537">
    <property type="entry name" value="GATase_7"/>
    <property type="match status" value="1"/>
</dbReference>
<evidence type="ECO:0000256" key="6">
    <source>
        <dbReference type="ARBA" id="ARBA00022888"/>
    </source>
</evidence>
<evidence type="ECO:0000256" key="3">
    <source>
        <dbReference type="ARBA" id="ARBA00012737"/>
    </source>
</evidence>
<evidence type="ECO:0000256" key="8">
    <source>
        <dbReference type="ARBA" id="ARBA00048741"/>
    </source>
</evidence>
<dbReference type="InterPro" id="IPR051786">
    <property type="entry name" value="ASN_synthetase/amidase"/>
</dbReference>
<evidence type="ECO:0000256" key="5">
    <source>
        <dbReference type="ARBA" id="ARBA00022840"/>
    </source>
</evidence>
<evidence type="ECO:0000313" key="13">
    <source>
        <dbReference type="Proteomes" id="UP000256305"/>
    </source>
</evidence>
<dbReference type="GO" id="GO:0005524">
    <property type="term" value="F:ATP binding"/>
    <property type="evidence" value="ECO:0007669"/>
    <property type="project" value="UniProtKB-KW"/>
</dbReference>
<dbReference type="Proteomes" id="UP000256305">
    <property type="component" value="Unassembled WGS sequence"/>
</dbReference>
<dbReference type="CDD" id="cd01991">
    <property type="entry name" value="Asn_synthase_B_C"/>
    <property type="match status" value="1"/>
</dbReference>
<feature type="binding site" evidence="10">
    <location>
        <position position="101"/>
    </location>
    <ligand>
        <name>L-glutamine</name>
        <dbReference type="ChEBI" id="CHEBI:58359"/>
    </ligand>
</feature>
<comment type="similarity">
    <text evidence="2">Belongs to the asparagine synthetase family.</text>
</comment>
<organism evidence="12 13">
    <name type="scientific">Halobacillus trueperi</name>
    <dbReference type="NCBI Taxonomy" id="156205"/>
    <lineage>
        <taxon>Bacteria</taxon>
        <taxon>Bacillati</taxon>
        <taxon>Bacillota</taxon>
        <taxon>Bacilli</taxon>
        <taxon>Bacillales</taxon>
        <taxon>Bacillaceae</taxon>
        <taxon>Halobacillus</taxon>
    </lineage>
</organism>
<comment type="caution">
    <text evidence="12">The sequence shown here is derived from an EMBL/GenBank/DDBJ whole genome shotgun (WGS) entry which is preliminary data.</text>
</comment>
<dbReference type="InterPro" id="IPR033738">
    <property type="entry name" value="AsnB_N"/>
</dbReference>
<evidence type="ECO:0000313" key="12">
    <source>
        <dbReference type="EMBL" id="REJ07941.1"/>
    </source>
</evidence>
<evidence type="ECO:0000256" key="1">
    <source>
        <dbReference type="ARBA" id="ARBA00005187"/>
    </source>
</evidence>
<dbReference type="Gene3D" id="3.40.50.620">
    <property type="entry name" value="HUPs"/>
    <property type="match status" value="1"/>
</dbReference>
<dbReference type="SUPFAM" id="SSF52402">
    <property type="entry name" value="Adenine nucleotide alpha hydrolases-like"/>
    <property type="match status" value="1"/>
</dbReference>
<dbReference type="NCBIfam" id="TIGR01536">
    <property type="entry name" value="asn_synth_AEB"/>
    <property type="match status" value="1"/>
</dbReference>
<name>A0A3E0J500_9BACI</name>
<evidence type="ECO:0000256" key="2">
    <source>
        <dbReference type="ARBA" id="ARBA00005752"/>
    </source>
</evidence>
<proteinExistence type="inferred from homology"/>
<dbReference type="Gene3D" id="3.60.20.10">
    <property type="entry name" value="Glutamine Phosphoribosylpyrophosphate, subunit 1, domain 1"/>
    <property type="match status" value="1"/>
</dbReference>
<dbReference type="AlphaFoldDB" id="A0A3E0J500"/>
<dbReference type="EMBL" id="QUAE01000014">
    <property type="protein sequence ID" value="REJ07941.1"/>
    <property type="molecule type" value="Genomic_DNA"/>
</dbReference>
<evidence type="ECO:0000256" key="4">
    <source>
        <dbReference type="ARBA" id="ARBA00022741"/>
    </source>
</evidence>
<feature type="domain" description="Glutamine amidotransferase type-2" evidence="11">
    <location>
        <begin position="2"/>
        <end position="219"/>
    </location>
</feature>
<sequence length="743" mass="85790">MCGLAGIISHNKNSSREFRLNIVRNMINEIEYRGPDDEQFFVNDKVALLFRRLSIIDIKNGSQPIYNEDKSIIIAVNGEIYNSKELIRQLRSNHTFRSSSDCEVLVHLYEEKGIAFLDDLVGMYSIALYDQNENKFFLARDRFGIKPLFYHNSPEELVFGSEIKSLLKHPKCPKEFNWREALTDPWISGAGSSHLSGASTFFKGIHQVQAGSFIEVNLFNNELNEVRYWCLEEILRSGSDRAHDKKYWIEGYHALLEDSVQKCLQSDVQVGSFLSGGIDSVAVTALASTHKNIPTFTVLSPSTYANEDAKYAHMISKEMGLTNHQVLFRQDDYSIIEPDTYKKLLWVCETPYCGPEQVYKFHLHKFAKKLYPNLKVILTGQGSDEFNGGYSTILSPAYENDWKGFLSSLDMMDENRIYRNSDTSNLRVWEENLGISPIAKSFLKEVSNDKFKGSPLDSYLLTKYRDLQMYNCWHEDRVAAVNNIENRVPFLDHRIVEFLAKIPEELKSELLWDKQILRKGLVSKVRDAYRFREKVPFFYGKDVKSTHRMMYNLLKANDYQLLSESLSRSTDILNPDHLYSIFSSMDDDPSLMNFEFLLRIVNMGLLSSMAAENTQSFQRESIVLSSLEIEDWSSEERLIATELGIKQIKIIEEDVFELSPGIEIIKSNDQKMYILNNEQVEFILLREDVGLWFEFLLKVNGENTMSEILNTLGLGREDIEDHLLEALEYNIICVKEALLERNL</sequence>
<keyword evidence="13" id="KW-1185">Reference proteome</keyword>
<keyword evidence="9" id="KW-0028">Amino-acid biosynthesis</keyword>
<dbReference type="PANTHER" id="PTHR43284">
    <property type="entry name" value="ASPARAGINE SYNTHETASE (GLUTAMINE-HYDROLYZING)"/>
    <property type="match status" value="1"/>
</dbReference>
<dbReference type="InterPro" id="IPR006426">
    <property type="entry name" value="Asn_synth_AEB"/>
</dbReference>
<dbReference type="SUPFAM" id="SSF56235">
    <property type="entry name" value="N-terminal nucleophile aminohydrolases (Ntn hydrolases)"/>
    <property type="match status" value="1"/>
</dbReference>
<dbReference type="Pfam" id="PF00733">
    <property type="entry name" value="Asn_synthase"/>
    <property type="match status" value="1"/>
</dbReference>
<dbReference type="GO" id="GO:0005829">
    <property type="term" value="C:cytosol"/>
    <property type="evidence" value="ECO:0007669"/>
    <property type="project" value="TreeGrafter"/>
</dbReference>
<comment type="pathway">
    <text evidence="1">Amino-acid biosynthesis; L-asparagine biosynthesis; L-asparagine from L-aspartate (L-Gln route): step 1/1.</text>
</comment>
<dbReference type="CDD" id="cd00712">
    <property type="entry name" value="AsnB"/>
    <property type="match status" value="1"/>
</dbReference>
<evidence type="ECO:0000256" key="7">
    <source>
        <dbReference type="ARBA" id="ARBA00022962"/>
    </source>
</evidence>
<keyword evidence="4 10" id="KW-0547">Nucleotide-binding</keyword>
<dbReference type="PROSITE" id="PS51278">
    <property type="entry name" value="GATASE_TYPE_2"/>
    <property type="match status" value="1"/>
</dbReference>
<protein>
    <recommendedName>
        <fullName evidence="3">asparagine synthase (glutamine-hydrolyzing)</fullName>
        <ecNumber evidence="3">6.3.5.4</ecNumber>
    </recommendedName>
</protein>
<evidence type="ECO:0000259" key="11">
    <source>
        <dbReference type="PROSITE" id="PS51278"/>
    </source>
</evidence>